<accession>A0ABQ1FLU0</accession>
<gene>
    <name evidence="2" type="ORF">GCM10010917_02500</name>
</gene>
<keyword evidence="3" id="KW-1185">Reference proteome</keyword>
<organism evidence="2 3">
    <name type="scientific">Paenibacillus physcomitrellae</name>
    <dbReference type="NCBI Taxonomy" id="1619311"/>
    <lineage>
        <taxon>Bacteria</taxon>
        <taxon>Bacillati</taxon>
        <taxon>Bacillota</taxon>
        <taxon>Bacilli</taxon>
        <taxon>Bacillales</taxon>
        <taxon>Paenibacillaceae</taxon>
        <taxon>Paenibacillus</taxon>
    </lineage>
</organism>
<dbReference type="Proteomes" id="UP000609323">
    <property type="component" value="Unassembled WGS sequence"/>
</dbReference>
<comment type="caution">
    <text evidence="2">The sequence shown here is derived from an EMBL/GenBank/DDBJ whole genome shotgun (WGS) entry which is preliminary data.</text>
</comment>
<feature type="compositionally biased region" description="Basic and acidic residues" evidence="1">
    <location>
        <begin position="1"/>
        <end position="14"/>
    </location>
</feature>
<feature type="region of interest" description="Disordered" evidence="1">
    <location>
        <begin position="1"/>
        <end position="65"/>
    </location>
</feature>
<dbReference type="EMBL" id="BMHF01000001">
    <property type="protein sequence ID" value="GGA21289.1"/>
    <property type="molecule type" value="Genomic_DNA"/>
</dbReference>
<name>A0ABQ1FLU0_9BACL</name>
<evidence type="ECO:0000313" key="3">
    <source>
        <dbReference type="Proteomes" id="UP000609323"/>
    </source>
</evidence>
<feature type="compositionally biased region" description="Polar residues" evidence="1">
    <location>
        <begin position="55"/>
        <end position="65"/>
    </location>
</feature>
<sequence length="65" mass="7133">MDNKSKSLQDREPGFDSLPSVDPDREAPTDKIDEIVGGIMDEIQEDATGNRPDQGRSTLQDQGDT</sequence>
<proteinExistence type="predicted"/>
<protein>
    <submittedName>
        <fullName evidence="2">Uncharacterized protein</fullName>
    </submittedName>
</protein>
<feature type="compositionally biased region" description="Basic and acidic residues" evidence="1">
    <location>
        <begin position="22"/>
        <end position="34"/>
    </location>
</feature>
<evidence type="ECO:0000256" key="1">
    <source>
        <dbReference type="SAM" id="MobiDB-lite"/>
    </source>
</evidence>
<dbReference type="RefSeq" id="WP_094093528.1">
    <property type="nucleotide sequence ID" value="NZ_BMHF01000001.1"/>
</dbReference>
<evidence type="ECO:0000313" key="2">
    <source>
        <dbReference type="EMBL" id="GGA21289.1"/>
    </source>
</evidence>
<reference evidence="3" key="1">
    <citation type="journal article" date="2019" name="Int. J. Syst. Evol. Microbiol.">
        <title>The Global Catalogue of Microorganisms (GCM) 10K type strain sequencing project: providing services to taxonomists for standard genome sequencing and annotation.</title>
        <authorList>
            <consortium name="The Broad Institute Genomics Platform"/>
            <consortium name="The Broad Institute Genome Sequencing Center for Infectious Disease"/>
            <person name="Wu L."/>
            <person name="Ma J."/>
        </authorList>
    </citation>
    <scope>NUCLEOTIDE SEQUENCE [LARGE SCALE GENOMIC DNA]</scope>
    <source>
        <strain evidence="3">CGMCC 1.15044</strain>
    </source>
</reference>